<keyword evidence="5 6" id="KW-0472">Membrane</keyword>
<organism evidence="9 10">
    <name type="scientific">Dyadobacter pollutisoli</name>
    <dbReference type="NCBI Taxonomy" id="2910158"/>
    <lineage>
        <taxon>Bacteria</taxon>
        <taxon>Pseudomonadati</taxon>
        <taxon>Bacteroidota</taxon>
        <taxon>Cytophagia</taxon>
        <taxon>Cytophagales</taxon>
        <taxon>Spirosomataceae</taxon>
        <taxon>Dyadobacter</taxon>
    </lineage>
</organism>
<feature type="transmembrane region" description="Helical" evidence="6">
    <location>
        <begin position="330"/>
        <end position="353"/>
    </location>
</feature>
<keyword evidence="4 6" id="KW-1133">Transmembrane helix</keyword>
<name>A0A9E8N6W5_9BACT</name>
<dbReference type="Pfam" id="PF02687">
    <property type="entry name" value="FtsX"/>
    <property type="match status" value="2"/>
</dbReference>
<dbReference type="Pfam" id="PF12704">
    <property type="entry name" value="MacB_PCD"/>
    <property type="match status" value="1"/>
</dbReference>
<dbReference type="InterPro" id="IPR050250">
    <property type="entry name" value="Macrolide_Exporter_MacB"/>
</dbReference>
<evidence type="ECO:0000313" key="9">
    <source>
        <dbReference type="EMBL" id="WAC09898.1"/>
    </source>
</evidence>
<dbReference type="PANTHER" id="PTHR30572:SF18">
    <property type="entry name" value="ABC-TYPE MACROLIDE FAMILY EXPORT SYSTEM PERMEASE COMPONENT 2"/>
    <property type="match status" value="1"/>
</dbReference>
<dbReference type="KEGG" id="dpf:ON006_19315"/>
<feature type="transmembrane region" description="Helical" evidence="6">
    <location>
        <begin position="373"/>
        <end position="401"/>
    </location>
</feature>
<feature type="transmembrane region" description="Helical" evidence="6">
    <location>
        <begin position="668"/>
        <end position="692"/>
    </location>
</feature>
<evidence type="ECO:0000256" key="2">
    <source>
        <dbReference type="ARBA" id="ARBA00022475"/>
    </source>
</evidence>
<feature type="transmembrane region" description="Helical" evidence="6">
    <location>
        <begin position="21"/>
        <end position="42"/>
    </location>
</feature>
<feature type="transmembrane region" description="Helical" evidence="6">
    <location>
        <begin position="704"/>
        <end position="736"/>
    </location>
</feature>
<sequence length="791" mass="87799">MITNYLKVAIRNLAKSKTYSVINIFGLGLGMAVSVLILMFVMHEYSYDKFHANHQRIYRVLGKVKMGDNELQMPSFSSDKALVFKNSDARIKDFVRILPTYDKIVMKSPEKGLFFEENFMFADPSFLKIFSFTLKEGNPAQALDKPFTMVISERAASKYFGNIDPIGKILSYQGKHPLQITGVMKNAPSNSTFNPDFLASLSTYPQLGQQEKNNWISGGIFNIYLLLDSEKSASIAERNLNKKEGGKLDAFGSKSRYILEGLSSIHLGNNSVDGGNNKLITVFTGVAALILFLALFNYMSLTTARSTLRAKEVGVRKVIGAGRSGLVRQFYAESVLLCTLAFALAFVLVRFLHQPFYDLLDLHIDASFLVSPNFLAFLIALLVLTVLVAGSYPALVLSGFAPLEVLKGRLGGKRSGAGVRRFFMVFQFTVSIALIISSLVVKDQLTFMQNKKLGLHKDQVLAVPLTQSIAGNYFPLREEISQQAGIQNYTFCDVGLFKGYNMFFLKNETNKKDVGIVSMLVDGRFVETLGLKWKSMPVPASFKSTNYWLLNETAVKELGIKGDPVGQDMQIAGKIGGVLKDFHFTSVQSGMKAMGVQVVNDTTNILKRPGGSKAVMYVRLDPKADIKDKVATIETIFKKYDKEKPFEYYFLDDAFNATFKTEIRMSKMFSVFTGLAIFIACMGLFGLVTFTAETRTKEIGIRKVLGSSVAGIVALLSGDFIKLVLIAIVLAIPAAYFLMDKWLQDFPYRIQIPITIYLYASLLAIVIAVVTISFQSIKAALMNPVKSLKNE</sequence>
<dbReference type="GO" id="GO:0005886">
    <property type="term" value="C:plasma membrane"/>
    <property type="evidence" value="ECO:0007669"/>
    <property type="project" value="UniProtKB-SubCell"/>
</dbReference>
<evidence type="ECO:0000256" key="4">
    <source>
        <dbReference type="ARBA" id="ARBA00022989"/>
    </source>
</evidence>
<dbReference type="InterPro" id="IPR025857">
    <property type="entry name" value="MacB_PCD"/>
</dbReference>
<keyword evidence="2" id="KW-1003">Cell membrane</keyword>
<evidence type="ECO:0000256" key="1">
    <source>
        <dbReference type="ARBA" id="ARBA00004651"/>
    </source>
</evidence>
<evidence type="ECO:0000256" key="3">
    <source>
        <dbReference type="ARBA" id="ARBA00022692"/>
    </source>
</evidence>
<dbReference type="GO" id="GO:0022857">
    <property type="term" value="F:transmembrane transporter activity"/>
    <property type="evidence" value="ECO:0007669"/>
    <property type="project" value="TreeGrafter"/>
</dbReference>
<dbReference type="EMBL" id="CP112998">
    <property type="protein sequence ID" value="WAC09898.1"/>
    <property type="molecule type" value="Genomic_DNA"/>
</dbReference>
<dbReference type="PANTHER" id="PTHR30572">
    <property type="entry name" value="MEMBRANE COMPONENT OF TRANSPORTER-RELATED"/>
    <property type="match status" value="1"/>
</dbReference>
<comment type="subcellular location">
    <subcellularLocation>
        <location evidence="1">Cell membrane</location>
        <topology evidence="1">Multi-pass membrane protein</topology>
    </subcellularLocation>
</comment>
<feature type="domain" description="ABC3 transporter permease C-terminal" evidence="7">
    <location>
        <begin position="671"/>
        <end position="784"/>
    </location>
</feature>
<protein>
    <submittedName>
        <fullName evidence="9">ABC transporter permease</fullName>
    </submittedName>
</protein>
<keyword evidence="10" id="KW-1185">Reference proteome</keyword>
<evidence type="ECO:0000313" key="10">
    <source>
        <dbReference type="Proteomes" id="UP001164653"/>
    </source>
</evidence>
<reference evidence="9" key="1">
    <citation type="submission" date="2022-11" db="EMBL/GenBank/DDBJ databases">
        <title>Dyadobacter pollutisoli sp. nov., isolated from plastic dumped soil.</title>
        <authorList>
            <person name="Kim J.M."/>
            <person name="Kim K.R."/>
            <person name="Lee J.K."/>
            <person name="Hao L."/>
            <person name="Jeon C.O."/>
        </authorList>
    </citation>
    <scope>NUCLEOTIDE SEQUENCE</scope>
    <source>
        <strain evidence="9">U1</strain>
    </source>
</reference>
<evidence type="ECO:0000256" key="6">
    <source>
        <dbReference type="SAM" id="Phobius"/>
    </source>
</evidence>
<feature type="domain" description="MacB-like periplasmic core" evidence="8">
    <location>
        <begin position="20"/>
        <end position="241"/>
    </location>
</feature>
<accession>A0A9E8N6W5</accession>
<keyword evidence="3 6" id="KW-0812">Transmembrane</keyword>
<evidence type="ECO:0000259" key="8">
    <source>
        <dbReference type="Pfam" id="PF12704"/>
    </source>
</evidence>
<feature type="domain" description="ABC3 transporter permease C-terminal" evidence="7">
    <location>
        <begin position="286"/>
        <end position="398"/>
    </location>
</feature>
<feature type="transmembrane region" description="Helical" evidence="6">
    <location>
        <begin position="279"/>
        <end position="299"/>
    </location>
</feature>
<gene>
    <name evidence="9" type="ORF">ON006_19315</name>
</gene>
<feature type="transmembrane region" description="Helical" evidence="6">
    <location>
        <begin position="422"/>
        <end position="441"/>
    </location>
</feature>
<dbReference type="RefSeq" id="WP_244821012.1">
    <property type="nucleotide sequence ID" value="NZ_CP112998.1"/>
</dbReference>
<dbReference type="Proteomes" id="UP001164653">
    <property type="component" value="Chromosome"/>
</dbReference>
<dbReference type="InterPro" id="IPR003838">
    <property type="entry name" value="ABC3_permease_C"/>
</dbReference>
<proteinExistence type="predicted"/>
<feature type="transmembrane region" description="Helical" evidence="6">
    <location>
        <begin position="756"/>
        <end position="777"/>
    </location>
</feature>
<evidence type="ECO:0000259" key="7">
    <source>
        <dbReference type="Pfam" id="PF02687"/>
    </source>
</evidence>
<evidence type="ECO:0000256" key="5">
    <source>
        <dbReference type="ARBA" id="ARBA00023136"/>
    </source>
</evidence>
<dbReference type="AlphaFoldDB" id="A0A9E8N6W5"/>